<dbReference type="PROSITE" id="PS50830">
    <property type="entry name" value="TNASE_3"/>
    <property type="match status" value="1"/>
</dbReference>
<gene>
    <name evidence="6" type="ORF">IC617_00550</name>
</gene>
<keyword evidence="3" id="KW-0378">Hydrolase</keyword>
<dbReference type="SUPFAM" id="SSF50199">
    <property type="entry name" value="Staphylococcal nuclease"/>
    <property type="match status" value="1"/>
</dbReference>
<evidence type="ECO:0000256" key="2">
    <source>
        <dbReference type="ARBA" id="ARBA00022759"/>
    </source>
</evidence>
<keyword evidence="4" id="KW-0732">Signal</keyword>
<feature type="chain" id="PRO_5035195176" evidence="4">
    <location>
        <begin position="21"/>
        <end position="266"/>
    </location>
</feature>
<dbReference type="GO" id="GO:0016787">
    <property type="term" value="F:hydrolase activity"/>
    <property type="evidence" value="ECO:0007669"/>
    <property type="project" value="UniProtKB-KW"/>
</dbReference>
<keyword evidence="2" id="KW-0255">Endonuclease</keyword>
<keyword evidence="1" id="KW-0540">Nuclease</keyword>
<dbReference type="PANTHER" id="PTHR12302:SF3">
    <property type="entry name" value="SERINE_THREONINE-PROTEIN KINASE 31"/>
    <property type="match status" value="1"/>
</dbReference>
<dbReference type="EMBL" id="JACXAF010000001">
    <property type="protein sequence ID" value="MBD1387906.1"/>
    <property type="molecule type" value="Genomic_DNA"/>
</dbReference>
<dbReference type="PANTHER" id="PTHR12302">
    <property type="entry name" value="EBNA2 BINDING PROTEIN P100"/>
    <property type="match status" value="1"/>
</dbReference>
<name>A0A8J6QNF1_9GAMM</name>
<sequence>MSLSRVILFAGLVLSYHAFGQMLDCLPQGAAQQVTMAQLHDGDTITLTDGRRIRFTGIDTPELDHKQPSRNEPYALQARNRLDQLIDDKPLSMVVDRRPRDRHGRTLAHLVNHQGKNINQQLLLGGYAKLMVIGDNDLWRCYNMAEWIARRDKRGLWQLAANQPLAVSQINRPSKRWREYRGTVTKFQRNQNHSWWLLDNKLWVGGENQVIEQLLIPANPSVAGEDWIVRGVLYESYGKWRIRLNHSSQVIRIDEMERWVDKVKPD</sequence>
<evidence type="ECO:0000256" key="4">
    <source>
        <dbReference type="SAM" id="SignalP"/>
    </source>
</evidence>
<keyword evidence="7" id="KW-1185">Reference proteome</keyword>
<dbReference type="Gene3D" id="2.40.50.90">
    <property type="match status" value="1"/>
</dbReference>
<feature type="signal peptide" evidence="4">
    <location>
        <begin position="1"/>
        <end position="20"/>
    </location>
</feature>
<dbReference type="Proteomes" id="UP000638014">
    <property type="component" value="Unassembled WGS sequence"/>
</dbReference>
<evidence type="ECO:0000256" key="1">
    <source>
        <dbReference type="ARBA" id="ARBA00022722"/>
    </source>
</evidence>
<dbReference type="SMART" id="SM00318">
    <property type="entry name" value="SNc"/>
    <property type="match status" value="1"/>
</dbReference>
<evidence type="ECO:0000313" key="7">
    <source>
        <dbReference type="Proteomes" id="UP000638014"/>
    </source>
</evidence>
<dbReference type="InterPro" id="IPR016071">
    <property type="entry name" value="Staphylococal_nuclease_OB-fold"/>
</dbReference>
<reference evidence="6" key="1">
    <citation type="submission" date="2020-09" db="EMBL/GenBank/DDBJ databases">
        <title>A novel bacterium of genus Neiella, isolated from South China Sea.</title>
        <authorList>
            <person name="Huang H."/>
            <person name="Mo K."/>
            <person name="Hu Y."/>
        </authorList>
    </citation>
    <scope>NUCLEOTIDE SEQUENCE</scope>
    <source>
        <strain evidence="6">HB171785</strain>
    </source>
</reference>
<evidence type="ECO:0000256" key="3">
    <source>
        <dbReference type="ARBA" id="ARBA00022801"/>
    </source>
</evidence>
<dbReference type="Pfam" id="PF00565">
    <property type="entry name" value="SNase"/>
    <property type="match status" value="1"/>
</dbReference>
<accession>A0A8J6QNF1</accession>
<organism evidence="6 7">
    <name type="scientific">Neiella litorisoli</name>
    <dbReference type="NCBI Taxonomy" id="2771431"/>
    <lineage>
        <taxon>Bacteria</taxon>
        <taxon>Pseudomonadati</taxon>
        <taxon>Pseudomonadota</taxon>
        <taxon>Gammaproteobacteria</taxon>
        <taxon>Alteromonadales</taxon>
        <taxon>Echinimonadaceae</taxon>
        <taxon>Neiella</taxon>
    </lineage>
</organism>
<dbReference type="GO" id="GO:0004519">
    <property type="term" value="F:endonuclease activity"/>
    <property type="evidence" value="ECO:0007669"/>
    <property type="project" value="UniProtKB-KW"/>
</dbReference>
<proteinExistence type="predicted"/>
<protein>
    <submittedName>
        <fullName evidence="6">Thermonuclease family protein</fullName>
    </submittedName>
</protein>
<comment type="caution">
    <text evidence="6">The sequence shown here is derived from an EMBL/GenBank/DDBJ whole genome shotgun (WGS) entry which is preliminary data.</text>
</comment>
<dbReference type="RefSeq" id="WP_191143036.1">
    <property type="nucleotide sequence ID" value="NZ_JACXAF010000001.1"/>
</dbReference>
<evidence type="ECO:0000313" key="6">
    <source>
        <dbReference type="EMBL" id="MBD1387906.1"/>
    </source>
</evidence>
<dbReference type="AlphaFoldDB" id="A0A8J6QNF1"/>
<feature type="domain" description="TNase-like" evidence="5">
    <location>
        <begin position="30"/>
        <end position="159"/>
    </location>
</feature>
<dbReference type="InterPro" id="IPR035437">
    <property type="entry name" value="SNase_OB-fold_sf"/>
</dbReference>
<evidence type="ECO:0000259" key="5">
    <source>
        <dbReference type="PROSITE" id="PS50830"/>
    </source>
</evidence>